<evidence type="ECO:0000313" key="8">
    <source>
        <dbReference type="EMBL" id="SDZ88665.1"/>
    </source>
</evidence>
<evidence type="ECO:0000256" key="3">
    <source>
        <dbReference type="ARBA" id="ARBA00022989"/>
    </source>
</evidence>
<dbReference type="PANTHER" id="PTHR14948:SF44">
    <property type="entry name" value="PROLINE-RICH TRANSMEMBRANE PROTEIN 1-LIKE"/>
    <property type="match status" value="1"/>
</dbReference>
<organism evidence="8 9">
    <name type="scientific">Arachidicoccus rhizosphaerae</name>
    <dbReference type="NCBI Taxonomy" id="551991"/>
    <lineage>
        <taxon>Bacteria</taxon>
        <taxon>Pseudomonadati</taxon>
        <taxon>Bacteroidota</taxon>
        <taxon>Chitinophagia</taxon>
        <taxon>Chitinophagales</taxon>
        <taxon>Chitinophagaceae</taxon>
        <taxon>Arachidicoccus</taxon>
    </lineage>
</organism>
<feature type="transmembrane region" description="Helical" evidence="6">
    <location>
        <begin position="142"/>
        <end position="162"/>
    </location>
</feature>
<proteinExistence type="predicted"/>
<evidence type="ECO:0000313" key="9">
    <source>
        <dbReference type="Proteomes" id="UP000199041"/>
    </source>
</evidence>
<dbReference type="Pfam" id="PF14237">
    <property type="entry name" value="GYF_2"/>
    <property type="match status" value="1"/>
</dbReference>
<evidence type="ECO:0000256" key="5">
    <source>
        <dbReference type="SAM" id="MobiDB-lite"/>
    </source>
</evidence>
<dbReference type="InterPro" id="IPR025640">
    <property type="entry name" value="GYF_2"/>
</dbReference>
<dbReference type="Proteomes" id="UP000199041">
    <property type="component" value="Unassembled WGS sequence"/>
</dbReference>
<dbReference type="AlphaFoldDB" id="A0A1H3WNE0"/>
<gene>
    <name evidence="8" type="ORF">SAMN05192529_103172</name>
</gene>
<dbReference type="EMBL" id="FNQY01000003">
    <property type="protein sequence ID" value="SDZ88665.1"/>
    <property type="molecule type" value="Genomic_DNA"/>
</dbReference>
<sequence length="168" mass="18728">MQKYYYTNGITTFGPFTLEELIKENISRETKVWFQELPEWQPAGTVAELSILFKDTPPPYTYSASPRPAAEQPPLQQGVPPAQGQTPPKTWLVESILVTLICCLPFGIAGIVNAAKVESRFYAGDYDGAFKASEEAKKWTNIGFWLGIVSGIIYGCFMFFSLSKNLGR</sequence>
<dbReference type="RefSeq" id="WP_139188085.1">
    <property type="nucleotide sequence ID" value="NZ_FNQY01000003.1"/>
</dbReference>
<evidence type="ECO:0000256" key="2">
    <source>
        <dbReference type="ARBA" id="ARBA00022692"/>
    </source>
</evidence>
<keyword evidence="4 6" id="KW-0472">Membrane</keyword>
<evidence type="ECO:0000256" key="6">
    <source>
        <dbReference type="SAM" id="Phobius"/>
    </source>
</evidence>
<dbReference type="OrthoDB" id="9815705at2"/>
<dbReference type="PANTHER" id="PTHR14948">
    <property type="entry name" value="NG5"/>
    <property type="match status" value="1"/>
</dbReference>
<dbReference type="GO" id="GO:0016020">
    <property type="term" value="C:membrane"/>
    <property type="evidence" value="ECO:0007669"/>
    <property type="project" value="UniProtKB-SubCell"/>
</dbReference>
<feature type="region of interest" description="Disordered" evidence="5">
    <location>
        <begin position="62"/>
        <end position="86"/>
    </location>
</feature>
<keyword evidence="2 6" id="KW-0812">Transmembrane</keyword>
<dbReference type="InterPro" id="IPR051423">
    <property type="entry name" value="CD225/Dispanin"/>
</dbReference>
<comment type="subcellular location">
    <subcellularLocation>
        <location evidence="1">Membrane</location>
    </subcellularLocation>
</comment>
<reference evidence="8 9" key="1">
    <citation type="submission" date="2016-10" db="EMBL/GenBank/DDBJ databases">
        <authorList>
            <person name="de Groot N.N."/>
        </authorList>
    </citation>
    <scope>NUCLEOTIDE SEQUENCE [LARGE SCALE GENOMIC DNA]</scope>
    <source>
        <strain evidence="8 9">Vu-144</strain>
    </source>
</reference>
<dbReference type="InterPro" id="IPR007593">
    <property type="entry name" value="CD225/Dispanin_fam"/>
</dbReference>
<evidence type="ECO:0000256" key="1">
    <source>
        <dbReference type="ARBA" id="ARBA00004370"/>
    </source>
</evidence>
<keyword evidence="3 6" id="KW-1133">Transmembrane helix</keyword>
<protein>
    <recommendedName>
        <fullName evidence="7">GYF domain-containing protein</fullName>
    </recommendedName>
</protein>
<evidence type="ECO:0000256" key="4">
    <source>
        <dbReference type="ARBA" id="ARBA00023136"/>
    </source>
</evidence>
<feature type="domain" description="GYF" evidence="7">
    <location>
        <begin position="4"/>
        <end position="49"/>
    </location>
</feature>
<name>A0A1H3WNE0_9BACT</name>
<dbReference type="Pfam" id="PF04505">
    <property type="entry name" value="CD225"/>
    <property type="match status" value="1"/>
</dbReference>
<feature type="transmembrane region" description="Helical" evidence="6">
    <location>
        <begin position="91"/>
        <end position="112"/>
    </location>
</feature>
<accession>A0A1H3WNE0</accession>
<evidence type="ECO:0000259" key="7">
    <source>
        <dbReference type="Pfam" id="PF14237"/>
    </source>
</evidence>
<keyword evidence="9" id="KW-1185">Reference proteome</keyword>
<dbReference type="STRING" id="551991.SAMN05192529_103172"/>